<dbReference type="GO" id="GO:0015074">
    <property type="term" value="P:DNA integration"/>
    <property type="evidence" value="ECO:0007669"/>
    <property type="project" value="UniProtKB-KW"/>
</dbReference>
<keyword evidence="3" id="KW-0238">DNA-binding</keyword>
<dbReference type="InterPro" id="IPR028259">
    <property type="entry name" value="AP2-like_int_N"/>
</dbReference>
<dbReference type="Pfam" id="PF00589">
    <property type="entry name" value="Phage_integrase"/>
    <property type="match status" value="1"/>
</dbReference>
<evidence type="ECO:0000256" key="2">
    <source>
        <dbReference type="ARBA" id="ARBA00022908"/>
    </source>
</evidence>
<keyword evidence="4" id="KW-0233">DNA recombination</keyword>
<dbReference type="PROSITE" id="PS51898">
    <property type="entry name" value="TYR_RECOMBINASE"/>
    <property type="match status" value="1"/>
</dbReference>
<dbReference type="PANTHER" id="PTHR30349">
    <property type="entry name" value="PHAGE INTEGRASE-RELATED"/>
    <property type="match status" value="1"/>
</dbReference>
<proteinExistence type="inferred from homology"/>
<dbReference type="InterPro" id="IPR050090">
    <property type="entry name" value="Tyrosine_recombinase_XerCD"/>
</dbReference>
<dbReference type="Gene3D" id="1.10.443.10">
    <property type="entry name" value="Intergrase catalytic core"/>
    <property type="match status" value="1"/>
</dbReference>
<dbReference type="Pfam" id="PF14659">
    <property type="entry name" value="Phage_int_SAM_3"/>
    <property type="match status" value="1"/>
</dbReference>
<evidence type="ECO:0000256" key="4">
    <source>
        <dbReference type="ARBA" id="ARBA00023172"/>
    </source>
</evidence>
<gene>
    <name evidence="7" type="ORF">P7D17_06165</name>
</gene>
<dbReference type="GO" id="GO:0003677">
    <property type="term" value="F:DNA binding"/>
    <property type="evidence" value="ECO:0007669"/>
    <property type="project" value="UniProtKB-KW"/>
</dbReference>
<name>A0AAJ2MJ31_9LACT</name>
<dbReference type="InterPro" id="IPR011010">
    <property type="entry name" value="DNA_brk_join_enz"/>
</dbReference>
<dbReference type="CDD" id="cd01189">
    <property type="entry name" value="INT_ICEBs1_C_like"/>
    <property type="match status" value="1"/>
</dbReference>
<sequence>MPKISNVYQDKLRGTWYSKVSLGYDDTGKRVTKTKRGFTSQKAAKKWHDEFRANYSKTALTQNSTMSFENFMNDYYIPDYKARVRLRTFDQAMGKIRRLHIFYNKKLTDISPVMIKKWHNDLLTENLSNNYIRSLHQILQQILDLAVTLELVEHNVARKVGNVKKVKSKVDFWTKEEFERFISTFDKTDIFERFKFTAIWFLFLTGLRLGELMALNWTDVDFLEATVKIDKSMYYKNKREWYITDTKTSSSIRLLYLDELTLQYLNEWKQVQKQFGNIDFIFSYDGLPIGTTFLGHIIDTHSEYAKIKRIRVHDLRHSHASFMLSLGMNDLEMQNRLGHGDIRTTLGTYSHLRFNAMKDVAEKFKGQIEVTENSKGGSKFRGNQYVRKAPPAES</sequence>
<dbReference type="InterPro" id="IPR013762">
    <property type="entry name" value="Integrase-like_cat_sf"/>
</dbReference>
<comment type="similarity">
    <text evidence="1">Belongs to the 'phage' integrase family.</text>
</comment>
<reference evidence="7" key="1">
    <citation type="submission" date="2023-03" db="EMBL/GenBank/DDBJ databases">
        <authorList>
            <person name="Shen W."/>
            <person name="Cai J."/>
        </authorList>
    </citation>
    <scope>NUCLEOTIDE SEQUENCE</scope>
    <source>
        <strain evidence="7">P86-2</strain>
    </source>
</reference>
<organism evidence="7 8">
    <name type="scientific">Lactococcus petauri</name>
    <dbReference type="NCBI Taxonomy" id="1940789"/>
    <lineage>
        <taxon>Bacteria</taxon>
        <taxon>Bacillati</taxon>
        <taxon>Bacillota</taxon>
        <taxon>Bacilli</taxon>
        <taxon>Lactobacillales</taxon>
        <taxon>Streptococcaceae</taxon>
        <taxon>Lactococcus</taxon>
    </lineage>
</organism>
<dbReference type="InterPro" id="IPR002104">
    <property type="entry name" value="Integrase_catalytic"/>
</dbReference>
<evidence type="ECO:0000256" key="1">
    <source>
        <dbReference type="ARBA" id="ARBA00008857"/>
    </source>
</evidence>
<evidence type="ECO:0000256" key="3">
    <source>
        <dbReference type="ARBA" id="ARBA00023125"/>
    </source>
</evidence>
<comment type="caution">
    <text evidence="7">The sequence shown here is derived from an EMBL/GenBank/DDBJ whole genome shotgun (WGS) entry which is preliminary data.</text>
</comment>
<dbReference type="EMBL" id="JARPXR010000006">
    <property type="protein sequence ID" value="MDT2583695.1"/>
    <property type="molecule type" value="Genomic_DNA"/>
</dbReference>
<protein>
    <submittedName>
        <fullName evidence="7">Tyrosine-type recombinase/integrase</fullName>
    </submittedName>
</protein>
<evidence type="ECO:0000313" key="7">
    <source>
        <dbReference type="EMBL" id="MDT2583695.1"/>
    </source>
</evidence>
<dbReference type="RefSeq" id="WP_311842925.1">
    <property type="nucleotide sequence ID" value="NZ_JARPXR010000006.1"/>
</dbReference>
<evidence type="ECO:0000259" key="6">
    <source>
        <dbReference type="PROSITE" id="PS51898"/>
    </source>
</evidence>
<feature type="region of interest" description="Disordered" evidence="5">
    <location>
        <begin position="372"/>
        <end position="394"/>
    </location>
</feature>
<dbReference type="InterPro" id="IPR010998">
    <property type="entry name" value="Integrase_recombinase_N"/>
</dbReference>
<dbReference type="InterPro" id="IPR004107">
    <property type="entry name" value="Integrase_SAM-like_N"/>
</dbReference>
<dbReference type="Pfam" id="PF14657">
    <property type="entry name" value="Arm-DNA-bind_4"/>
    <property type="match status" value="1"/>
</dbReference>
<evidence type="ECO:0000313" key="8">
    <source>
        <dbReference type="Proteomes" id="UP001262817"/>
    </source>
</evidence>
<dbReference type="SUPFAM" id="SSF56349">
    <property type="entry name" value="DNA breaking-rejoining enzymes"/>
    <property type="match status" value="1"/>
</dbReference>
<dbReference type="Gene3D" id="1.10.150.130">
    <property type="match status" value="1"/>
</dbReference>
<evidence type="ECO:0000256" key="5">
    <source>
        <dbReference type="SAM" id="MobiDB-lite"/>
    </source>
</evidence>
<dbReference type="AlphaFoldDB" id="A0AAJ2MJ31"/>
<dbReference type="GO" id="GO:0006310">
    <property type="term" value="P:DNA recombination"/>
    <property type="evidence" value="ECO:0007669"/>
    <property type="project" value="UniProtKB-KW"/>
</dbReference>
<dbReference type="Proteomes" id="UP001262817">
    <property type="component" value="Unassembled WGS sequence"/>
</dbReference>
<dbReference type="PANTHER" id="PTHR30349:SF64">
    <property type="entry name" value="PROPHAGE INTEGRASE INTD-RELATED"/>
    <property type="match status" value="1"/>
</dbReference>
<keyword evidence="2" id="KW-0229">DNA integration</keyword>
<feature type="domain" description="Tyr recombinase" evidence="6">
    <location>
        <begin position="168"/>
        <end position="362"/>
    </location>
</feature>
<accession>A0AAJ2MJ31</accession>